<keyword evidence="3" id="KW-1185">Reference proteome</keyword>
<organism evidence="2 3">
    <name type="scientific">Paspalum notatum var. saurae</name>
    <dbReference type="NCBI Taxonomy" id="547442"/>
    <lineage>
        <taxon>Eukaryota</taxon>
        <taxon>Viridiplantae</taxon>
        <taxon>Streptophyta</taxon>
        <taxon>Embryophyta</taxon>
        <taxon>Tracheophyta</taxon>
        <taxon>Spermatophyta</taxon>
        <taxon>Magnoliopsida</taxon>
        <taxon>Liliopsida</taxon>
        <taxon>Poales</taxon>
        <taxon>Poaceae</taxon>
        <taxon>PACMAD clade</taxon>
        <taxon>Panicoideae</taxon>
        <taxon>Andropogonodae</taxon>
        <taxon>Paspaleae</taxon>
        <taxon>Paspalinae</taxon>
        <taxon>Paspalum</taxon>
    </lineage>
</organism>
<evidence type="ECO:0000313" key="2">
    <source>
        <dbReference type="EMBL" id="WVZ70895.1"/>
    </source>
</evidence>
<sequence>MRTGSGVAKRARIQQPRREFELLAFKDGEGAEDFSFRLLTLLAELGQEMEDVDVVAKFLRVVPLKFSQLAQSIEMLLDLEALTIEDVVDRFRVQEDRYAREHGDRLYPAESERGGSSSRDGDARSDKRGDTRSDARGGTRDGCADGRDDKDAHDGRTDSRRISFRDRCRKCGEKAHWAHDYKAPRR</sequence>
<proteinExistence type="predicted"/>
<dbReference type="EMBL" id="CP144748">
    <property type="protein sequence ID" value="WVZ70895.1"/>
    <property type="molecule type" value="Genomic_DNA"/>
</dbReference>
<accession>A0AAQ3TE42</accession>
<gene>
    <name evidence="2" type="ORF">U9M48_019524</name>
</gene>
<dbReference type="AlphaFoldDB" id="A0AAQ3TE42"/>
<name>A0AAQ3TE42_PASNO</name>
<reference evidence="2 3" key="1">
    <citation type="submission" date="2024-02" db="EMBL/GenBank/DDBJ databases">
        <title>High-quality chromosome-scale genome assembly of Pensacola bahiagrass (Paspalum notatum Flugge var. saurae).</title>
        <authorList>
            <person name="Vega J.M."/>
            <person name="Podio M."/>
            <person name="Orjuela J."/>
            <person name="Siena L.A."/>
            <person name="Pessino S.C."/>
            <person name="Combes M.C."/>
            <person name="Mariac C."/>
            <person name="Albertini E."/>
            <person name="Pupilli F."/>
            <person name="Ortiz J.P.A."/>
            <person name="Leblanc O."/>
        </authorList>
    </citation>
    <scope>NUCLEOTIDE SEQUENCE [LARGE SCALE GENOMIC DNA]</scope>
    <source>
        <strain evidence="2">R1</strain>
        <tissue evidence="2">Leaf</tissue>
    </source>
</reference>
<feature type="region of interest" description="Disordered" evidence="1">
    <location>
        <begin position="102"/>
        <end position="159"/>
    </location>
</feature>
<evidence type="ECO:0000256" key="1">
    <source>
        <dbReference type="SAM" id="MobiDB-lite"/>
    </source>
</evidence>
<protein>
    <submittedName>
        <fullName evidence="2">Uncharacterized protein</fullName>
    </submittedName>
</protein>
<evidence type="ECO:0000313" key="3">
    <source>
        <dbReference type="Proteomes" id="UP001341281"/>
    </source>
</evidence>
<dbReference type="Proteomes" id="UP001341281">
    <property type="component" value="Chromosome 04"/>
</dbReference>